<proteinExistence type="predicted"/>
<protein>
    <submittedName>
        <fullName evidence="2">Nuclear transport factor 2 family protein</fullName>
    </submittedName>
</protein>
<dbReference type="AlphaFoldDB" id="A0A6M1QYJ3"/>
<evidence type="ECO:0000313" key="3">
    <source>
        <dbReference type="Proteomes" id="UP000483261"/>
    </source>
</evidence>
<dbReference type="EMBL" id="JAALAA010000006">
    <property type="protein sequence ID" value="NGN92906.1"/>
    <property type="molecule type" value="Genomic_DNA"/>
</dbReference>
<dbReference type="InterPro" id="IPR027843">
    <property type="entry name" value="DUF4440"/>
</dbReference>
<dbReference type="InterPro" id="IPR032710">
    <property type="entry name" value="NTF2-like_dom_sf"/>
</dbReference>
<sequence length="110" mass="12489">MALERELQTASVRADPSRLVELLAPDFEEIGASGRQWDITSILEMLAGEDEDMSDIEVHGLTGRVIADGVIILRWQSVRDECRVNRTSLWQRRPEGWRLVHHQGTPVGWA</sequence>
<dbReference type="Gene3D" id="3.10.450.50">
    <property type="match status" value="1"/>
</dbReference>
<gene>
    <name evidence="2" type="ORF">G5C66_09180</name>
</gene>
<organism evidence="2 3">
    <name type="scientific">Nocardioides turkmenicus</name>
    <dbReference type="NCBI Taxonomy" id="2711220"/>
    <lineage>
        <taxon>Bacteria</taxon>
        <taxon>Bacillati</taxon>
        <taxon>Actinomycetota</taxon>
        <taxon>Actinomycetes</taxon>
        <taxon>Propionibacteriales</taxon>
        <taxon>Nocardioidaceae</taxon>
        <taxon>Nocardioides</taxon>
    </lineage>
</organism>
<dbReference type="SUPFAM" id="SSF54427">
    <property type="entry name" value="NTF2-like"/>
    <property type="match status" value="1"/>
</dbReference>
<comment type="caution">
    <text evidence="2">The sequence shown here is derived from an EMBL/GenBank/DDBJ whole genome shotgun (WGS) entry which is preliminary data.</text>
</comment>
<dbReference type="Pfam" id="PF14534">
    <property type="entry name" value="DUF4440"/>
    <property type="match status" value="1"/>
</dbReference>
<reference evidence="2 3" key="1">
    <citation type="submission" date="2020-02" db="EMBL/GenBank/DDBJ databases">
        <title>Whole-genome analyses of novel actinobacteria.</title>
        <authorList>
            <person name="Sahin N."/>
        </authorList>
    </citation>
    <scope>NUCLEOTIDE SEQUENCE [LARGE SCALE GENOMIC DNA]</scope>
    <source>
        <strain evidence="2 3">KC13</strain>
    </source>
</reference>
<evidence type="ECO:0000313" key="2">
    <source>
        <dbReference type="EMBL" id="NGN92906.1"/>
    </source>
</evidence>
<keyword evidence="3" id="KW-1185">Reference proteome</keyword>
<accession>A0A6M1QYJ3</accession>
<evidence type="ECO:0000259" key="1">
    <source>
        <dbReference type="Pfam" id="PF14534"/>
    </source>
</evidence>
<name>A0A6M1QYJ3_9ACTN</name>
<feature type="domain" description="DUF4440" evidence="1">
    <location>
        <begin position="2"/>
        <end position="99"/>
    </location>
</feature>
<dbReference type="Proteomes" id="UP000483261">
    <property type="component" value="Unassembled WGS sequence"/>
</dbReference>